<dbReference type="Pfam" id="PF00482">
    <property type="entry name" value="T2SSF"/>
    <property type="match status" value="2"/>
</dbReference>
<dbReference type="PROSITE" id="PS00874">
    <property type="entry name" value="T2SP_F"/>
    <property type="match status" value="1"/>
</dbReference>
<sequence>MPYYTYQGRNPLGKTQKGRLRANSRKEAVSTLKEKGITISDIKELDSIFLKDIQIGKPVKPKDFVIYLRQFATLIRAGISLLETTRILAKQSSSRAMSEALQDIGEQLESGRSFSDAASSHPKIFTNLFINMVRAGEVGGNLEEILERLAAYYEKQFDTRQKIISALTYPLVVGIIAIGIVIFLLTFVVPRFASMFDSLGGELPLITQMTLNMSQFFQQFWYIALLIPILIVTLYKFTIMKNDKFQYFMDHLKLRMPIFGPLLQKAALVRMTSTLSSLINSSVPILQSLQVTQRVVENKVVENAIANSYRSLEKGNNLSDPLRQYTIFPPLVIQMMAVGEETGSLDYMLSKVAEFYESELDYTTERLKTLIEPLMILTLAVVVGGIVAAIAIPMFSIFDTIN</sequence>
<keyword evidence="3 9" id="KW-0813">Transport</keyword>
<feature type="domain" description="Type II secretion system protein GspF" evidence="11">
    <location>
        <begin position="272"/>
        <end position="393"/>
    </location>
</feature>
<evidence type="ECO:0000256" key="7">
    <source>
        <dbReference type="ARBA" id="ARBA00022989"/>
    </source>
</evidence>
<dbReference type="GO" id="GO:0015628">
    <property type="term" value="P:protein secretion by the type II secretion system"/>
    <property type="evidence" value="ECO:0007669"/>
    <property type="project" value="TreeGrafter"/>
</dbReference>
<dbReference type="KEGG" id="hli:HLI_18425"/>
<dbReference type="PRINTS" id="PR00812">
    <property type="entry name" value="BCTERIALGSPF"/>
</dbReference>
<dbReference type="Proteomes" id="UP000287756">
    <property type="component" value="Chromosome"/>
</dbReference>
<comment type="similarity">
    <text evidence="2 9">Belongs to the GSP F family.</text>
</comment>
<keyword evidence="7 10" id="KW-1133">Transmembrane helix</keyword>
<dbReference type="RefSeq" id="WP_128526316.1">
    <property type="nucleotide sequence ID" value="NZ_CP026118.1"/>
</dbReference>
<dbReference type="OrthoDB" id="9805682at2"/>
<evidence type="ECO:0000256" key="8">
    <source>
        <dbReference type="ARBA" id="ARBA00023136"/>
    </source>
</evidence>
<evidence type="ECO:0000256" key="4">
    <source>
        <dbReference type="ARBA" id="ARBA00022475"/>
    </source>
</evidence>
<evidence type="ECO:0000256" key="3">
    <source>
        <dbReference type="ARBA" id="ARBA00022448"/>
    </source>
</evidence>
<feature type="transmembrane region" description="Helical" evidence="10">
    <location>
        <begin position="166"/>
        <end position="189"/>
    </location>
</feature>
<dbReference type="PANTHER" id="PTHR30012:SF0">
    <property type="entry name" value="TYPE II SECRETION SYSTEM PROTEIN F-RELATED"/>
    <property type="match status" value="1"/>
</dbReference>
<dbReference type="FunFam" id="1.20.81.30:FF:000001">
    <property type="entry name" value="Type II secretion system protein F"/>
    <property type="match status" value="2"/>
</dbReference>
<dbReference type="InterPro" id="IPR001992">
    <property type="entry name" value="T2SS_GspF/T4SS_PilC_CS"/>
</dbReference>
<feature type="transmembrane region" description="Helical" evidence="10">
    <location>
        <begin position="374"/>
        <end position="398"/>
    </location>
</feature>
<evidence type="ECO:0000256" key="10">
    <source>
        <dbReference type="SAM" id="Phobius"/>
    </source>
</evidence>
<reference evidence="12 13" key="1">
    <citation type="submission" date="2018-01" db="EMBL/GenBank/DDBJ databases">
        <title>The whole genome sequencing and assembly of Halobacillus litoralis ERB031 strain.</title>
        <authorList>
            <person name="Lee S.-J."/>
            <person name="Park M.-K."/>
            <person name="Kim J.-Y."/>
            <person name="Lee Y.-J."/>
            <person name="Yi H."/>
            <person name="Bahn Y.-S."/>
            <person name="Kim J.F."/>
            <person name="Lee D.-W."/>
        </authorList>
    </citation>
    <scope>NUCLEOTIDE SEQUENCE [LARGE SCALE GENOMIC DNA]</scope>
    <source>
        <strain evidence="12 13">ERB 031</strain>
    </source>
</reference>
<gene>
    <name evidence="12" type="ORF">HLI_18425</name>
</gene>
<evidence type="ECO:0000256" key="9">
    <source>
        <dbReference type="RuleBase" id="RU003923"/>
    </source>
</evidence>
<keyword evidence="6 9" id="KW-0812">Transmembrane</keyword>
<evidence type="ECO:0000313" key="12">
    <source>
        <dbReference type="EMBL" id="QAS54043.1"/>
    </source>
</evidence>
<evidence type="ECO:0000256" key="1">
    <source>
        <dbReference type="ARBA" id="ARBA00004429"/>
    </source>
</evidence>
<dbReference type="Gene3D" id="1.20.81.30">
    <property type="entry name" value="Type II secretion system (T2SS), domain F"/>
    <property type="match status" value="2"/>
</dbReference>
<evidence type="ECO:0000256" key="5">
    <source>
        <dbReference type="ARBA" id="ARBA00022519"/>
    </source>
</evidence>
<feature type="domain" description="Type II secretion system protein GspF" evidence="11">
    <location>
        <begin position="67"/>
        <end position="190"/>
    </location>
</feature>
<proteinExistence type="inferred from homology"/>
<dbReference type="EMBL" id="CP026118">
    <property type="protein sequence ID" value="QAS54043.1"/>
    <property type="molecule type" value="Genomic_DNA"/>
</dbReference>
<accession>A0A410MH78</accession>
<evidence type="ECO:0000256" key="2">
    <source>
        <dbReference type="ARBA" id="ARBA00005745"/>
    </source>
</evidence>
<evidence type="ECO:0000259" key="11">
    <source>
        <dbReference type="Pfam" id="PF00482"/>
    </source>
</evidence>
<dbReference type="AlphaFoldDB" id="A0A410MH78"/>
<dbReference type="GO" id="GO:0005886">
    <property type="term" value="C:plasma membrane"/>
    <property type="evidence" value="ECO:0007669"/>
    <property type="project" value="UniProtKB-SubCell"/>
</dbReference>
<organism evidence="12 13">
    <name type="scientific">Halobacillus litoralis</name>
    <dbReference type="NCBI Taxonomy" id="45668"/>
    <lineage>
        <taxon>Bacteria</taxon>
        <taxon>Bacillati</taxon>
        <taxon>Bacillota</taxon>
        <taxon>Bacilli</taxon>
        <taxon>Bacillales</taxon>
        <taxon>Bacillaceae</taxon>
        <taxon>Halobacillus</taxon>
    </lineage>
</organism>
<dbReference type="InterPro" id="IPR042094">
    <property type="entry name" value="T2SS_GspF_sf"/>
</dbReference>
<keyword evidence="4" id="KW-1003">Cell membrane</keyword>
<dbReference type="InterPro" id="IPR003004">
    <property type="entry name" value="GspF/PilC"/>
</dbReference>
<feature type="transmembrane region" description="Helical" evidence="10">
    <location>
        <begin position="220"/>
        <end position="239"/>
    </location>
</feature>
<comment type="subcellular location">
    <subcellularLocation>
        <location evidence="1">Cell inner membrane</location>
        <topology evidence="1">Multi-pass membrane protein</topology>
    </subcellularLocation>
    <subcellularLocation>
        <location evidence="9">Cell membrane</location>
        <topology evidence="9">Multi-pass membrane protein</topology>
    </subcellularLocation>
</comment>
<dbReference type="PANTHER" id="PTHR30012">
    <property type="entry name" value="GENERAL SECRETION PATHWAY PROTEIN"/>
    <property type="match status" value="1"/>
</dbReference>
<evidence type="ECO:0000256" key="6">
    <source>
        <dbReference type="ARBA" id="ARBA00022692"/>
    </source>
</evidence>
<evidence type="ECO:0000313" key="13">
    <source>
        <dbReference type="Proteomes" id="UP000287756"/>
    </source>
</evidence>
<dbReference type="InterPro" id="IPR018076">
    <property type="entry name" value="T2SS_GspF_dom"/>
</dbReference>
<protein>
    <submittedName>
        <fullName evidence="12">Type II secretion system F family protein</fullName>
    </submittedName>
</protein>
<name>A0A410MH78_9BACI</name>
<keyword evidence="8 10" id="KW-0472">Membrane</keyword>
<keyword evidence="5" id="KW-0997">Cell inner membrane</keyword>